<dbReference type="PANTHER" id="PTHR45753">
    <property type="entry name" value="ORNITHINE CARBAMOYLTRANSFERASE, MITOCHONDRIAL"/>
    <property type="match status" value="1"/>
</dbReference>
<feature type="domain" description="Aspartate/ornithine carbamoyltransferase carbamoyl-P binding" evidence="9">
    <location>
        <begin position="2"/>
        <end position="139"/>
    </location>
</feature>
<dbReference type="GO" id="GO:0006520">
    <property type="term" value="P:amino acid metabolic process"/>
    <property type="evidence" value="ECO:0007669"/>
    <property type="project" value="InterPro"/>
</dbReference>
<organism evidence="10 11">
    <name type="scientific">Ilyobacter polytropus (strain ATCC 51220 / DSM 2926 / LMG 16218 / CuHBu1)</name>
    <dbReference type="NCBI Taxonomy" id="572544"/>
    <lineage>
        <taxon>Bacteria</taxon>
        <taxon>Fusobacteriati</taxon>
        <taxon>Fusobacteriota</taxon>
        <taxon>Fusobacteriia</taxon>
        <taxon>Fusobacteriales</taxon>
        <taxon>Fusobacteriaceae</taxon>
        <taxon>Ilyobacter</taxon>
    </lineage>
</organism>
<comment type="catalytic activity">
    <reaction evidence="6 7">
        <text>carbamoyl phosphate + L-aspartate = N-carbamoyl-L-aspartate + phosphate + H(+)</text>
        <dbReference type="Rhea" id="RHEA:20013"/>
        <dbReference type="ChEBI" id="CHEBI:15378"/>
        <dbReference type="ChEBI" id="CHEBI:29991"/>
        <dbReference type="ChEBI" id="CHEBI:32814"/>
        <dbReference type="ChEBI" id="CHEBI:43474"/>
        <dbReference type="ChEBI" id="CHEBI:58228"/>
        <dbReference type="EC" id="2.1.3.2"/>
    </reaction>
</comment>
<dbReference type="HAMAP" id="MF_00001">
    <property type="entry name" value="Asp_carb_tr"/>
    <property type="match status" value="1"/>
</dbReference>
<comment type="similarity">
    <text evidence="2 7">Belongs to the aspartate/ornithine carbamoyltransferase superfamily. ATCase family.</text>
</comment>
<evidence type="ECO:0000256" key="5">
    <source>
        <dbReference type="ARBA" id="ARBA00043884"/>
    </source>
</evidence>
<dbReference type="FunFam" id="3.40.50.1370:FF:000001">
    <property type="entry name" value="Aspartate carbamoyltransferase"/>
    <property type="match status" value="1"/>
</dbReference>
<dbReference type="InterPro" id="IPR006132">
    <property type="entry name" value="Asp/Orn_carbamoyltranf_P-bd"/>
</dbReference>
<proteinExistence type="inferred from homology"/>
<dbReference type="PRINTS" id="PR00101">
    <property type="entry name" value="ATCASE"/>
</dbReference>
<dbReference type="UniPathway" id="UPA00070">
    <property type="reaction ID" value="UER00116"/>
</dbReference>
<sequence length="304" mass="34499">MKNIISLRDLKKEDILGILEVAEKLEKNPKPELLKDKIVSTLFFEPSTRTRLSFCSAAQRLGARVLGFDSPDATSLKKGESLKDTVRMAEAYSDVIVMRHYLDGAARLAAEATVRPVINAGDGSNQHPSQTLLDLYTIKKEMGKLDNLKVALVGDLKYGRTVHSLTKALSHFNAELYFIAPDSLQMPEYILEDLDKAGIKYHILEDFREVLKEIDVFYMTRIQGERFPDEEEYQKVKGVYIINRENILGKCKENMIIMHPLPRVDEISTDLDNTRHALYFRQASNGVPVRMAMLAIVLGRDNQI</sequence>
<geneLocation type="plasmid" evidence="10 11">
    <name>pILYOP01</name>
</geneLocation>
<dbReference type="GO" id="GO:0044205">
    <property type="term" value="P:'de novo' UMP biosynthetic process"/>
    <property type="evidence" value="ECO:0007669"/>
    <property type="project" value="UniProtKB-UniRule"/>
</dbReference>
<feature type="binding site" evidence="7">
    <location>
        <position position="99"/>
    </location>
    <ligand>
        <name>carbamoyl phosphate</name>
        <dbReference type="ChEBI" id="CHEBI:58228"/>
    </ligand>
</feature>
<dbReference type="AlphaFoldDB" id="E3HDR4"/>
<accession>E3HDR4</accession>
<dbReference type="PROSITE" id="PS00097">
    <property type="entry name" value="CARBAMOYLTRANSFERASE"/>
    <property type="match status" value="1"/>
</dbReference>
<evidence type="ECO:0000259" key="8">
    <source>
        <dbReference type="Pfam" id="PF00185"/>
    </source>
</evidence>
<dbReference type="InterPro" id="IPR006130">
    <property type="entry name" value="Asp/Orn_carbamoylTrfase"/>
</dbReference>
<dbReference type="GO" id="GO:0016597">
    <property type="term" value="F:amino acid binding"/>
    <property type="evidence" value="ECO:0007669"/>
    <property type="project" value="InterPro"/>
</dbReference>
<feature type="binding site" evidence="7">
    <location>
        <position position="160"/>
    </location>
    <ligand>
        <name>L-aspartate</name>
        <dbReference type="ChEBI" id="CHEBI:29991"/>
    </ligand>
</feature>
<dbReference type="OrthoDB" id="9774690at2"/>
<dbReference type="SUPFAM" id="SSF53671">
    <property type="entry name" value="Aspartate/ornithine carbamoyltransferase"/>
    <property type="match status" value="1"/>
</dbReference>
<feature type="binding site" evidence="7">
    <location>
        <position position="130"/>
    </location>
    <ligand>
        <name>carbamoyl phosphate</name>
        <dbReference type="ChEBI" id="CHEBI:58228"/>
    </ligand>
</feature>
<dbReference type="GO" id="GO:0006207">
    <property type="term" value="P:'de novo' pyrimidine nucleobase biosynthetic process"/>
    <property type="evidence" value="ECO:0007669"/>
    <property type="project" value="InterPro"/>
</dbReference>
<evidence type="ECO:0000256" key="3">
    <source>
        <dbReference type="ARBA" id="ARBA00022679"/>
    </source>
</evidence>
<dbReference type="Gene3D" id="3.40.50.1370">
    <property type="entry name" value="Aspartate/ornithine carbamoyltransferase"/>
    <property type="match status" value="2"/>
</dbReference>
<feature type="binding site" evidence="7">
    <location>
        <position position="49"/>
    </location>
    <ligand>
        <name>carbamoyl phosphate</name>
        <dbReference type="ChEBI" id="CHEBI:58228"/>
    </ligand>
</feature>
<evidence type="ECO:0000313" key="10">
    <source>
        <dbReference type="EMBL" id="ADO84250.1"/>
    </source>
</evidence>
<dbReference type="PRINTS" id="PR00100">
    <property type="entry name" value="AOTCASE"/>
</dbReference>
<keyword evidence="3 7" id="KW-0808">Transferase</keyword>
<dbReference type="InterPro" id="IPR002082">
    <property type="entry name" value="Asp_carbamoyltransf"/>
</dbReference>
<dbReference type="FunFam" id="3.40.50.1370:FF:000002">
    <property type="entry name" value="Aspartate carbamoyltransferase 2"/>
    <property type="match status" value="1"/>
</dbReference>
<feature type="binding site" evidence="7">
    <location>
        <position position="78"/>
    </location>
    <ligand>
        <name>L-aspartate</name>
        <dbReference type="ChEBI" id="CHEBI:29991"/>
    </ligand>
</feature>
<dbReference type="Proteomes" id="UP000006875">
    <property type="component" value="Plasmid pILYOP01"/>
</dbReference>
<evidence type="ECO:0000313" key="11">
    <source>
        <dbReference type="Proteomes" id="UP000006875"/>
    </source>
</evidence>
<feature type="binding site" evidence="7">
    <location>
        <position position="261"/>
    </location>
    <ligand>
        <name>carbamoyl phosphate</name>
        <dbReference type="ChEBI" id="CHEBI:58228"/>
    </ligand>
</feature>
<reference evidence="10 11" key="1">
    <citation type="journal article" date="2010" name="Stand. Genomic Sci.">
        <title>Complete genome sequence of Ilyobacter polytropus type strain (CuHbu1).</title>
        <authorList>
            <person name="Sikorski J."/>
            <person name="Chertkov O."/>
            <person name="Lapidus A."/>
            <person name="Nolan M."/>
            <person name="Lucas S."/>
            <person name="Del Rio T.G."/>
            <person name="Tice H."/>
            <person name="Cheng J.F."/>
            <person name="Tapia R."/>
            <person name="Han C."/>
            <person name="Goodwin L."/>
            <person name="Pitluck S."/>
            <person name="Liolios K."/>
            <person name="Ivanova N."/>
            <person name="Mavromatis K."/>
            <person name="Mikhailova N."/>
            <person name="Pati A."/>
            <person name="Chen A."/>
            <person name="Palaniappan K."/>
            <person name="Land M."/>
            <person name="Hauser L."/>
            <person name="Chang Y.J."/>
            <person name="Jeffries C.D."/>
            <person name="Brambilla E."/>
            <person name="Yasawong M."/>
            <person name="Rohde M."/>
            <person name="Pukall R."/>
            <person name="Spring S."/>
            <person name="Goker M."/>
            <person name="Woyke T."/>
            <person name="Bristow J."/>
            <person name="Eisen J.A."/>
            <person name="Markowitz V."/>
            <person name="Hugenholtz P."/>
            <person name="Kyrpides N.C."/>
            <person name="Klenk H.P."/>
        </authorList>
    </citation>
    <scope>NUCLEOTIDE SEQUENCE [LARGE SCALE GENOMIC DNA]</scope>
    <source>
        <strain evidence="11">ATCC 51220 / DSM 2926 / LMG 16218 / CuHBu1</strain>
        <plasmid evidence="11">pILYOP01</plasmid>
    </source>
</reference>
<dbReference type="EC" id="2.1.3.2" evidence="7"/>
<evidence type="ECO:0000256" key="2">
    <source>
        <dbReference type="ARBA" id="ARBA00008896"/>
    </source>
</evidence>
<comment type="function">
    <text evidence="5 7">Catalyzes the condensation of carbamoyl phosphate and aspartate to form carbamoyl aspartate and inorganic phosphate, the committed step in the de novo pyrimidine nucleotide biosynthesis pathway.</text>
</comment>
<feature type="binding site" evidence="7">
    <location>
        <position position="221"/>
    </location>
    <ligand>
        <name>L-aspartate</name>
        <dbReference type="ChEBI" id="CHEBI:29991"/>
    </ligand>
</feature>
<gene>
    <name evidence="7" type="primary">pyrB</name>
    <name evidence="10" type="ordered locus">Ilyop_2491</name>
</gene>
<evidence type="ECO:0000256" key="4">
    <source>
        <dbReference type="ARBA" id="ARBA00022975"/>
    </source>
</evidence>
<dbReference type="Pfam" id="PF02729">
    <property type="entry name" value="OTCace_N"/>
    <property type="match status" value="1"/>
</dbReference>
<protein>
    <recommendedName>
        <fullName evidence="7">Aspartate carbamoyltransferase</fullName>
        <ecNumber evidence="7">2.1.3.2</ecNumber>
    </recommendedName>
    <alternativeName>
        <fullName evidence="7">Aspartate transcarbamylase</fullName>
        <shortName evidence="7">ATCase</shortName>
    </alternativeName>
</protein>
<evidence type="ECO:0000256" key="1">
    <source>
        <dbReference type="ARBA" id="ARBA00004852"/>
    </source>
</evidence>
<comment type="pathway">
    <text evidence="1 7">Pyrimidine metabolism; UMP biosynthesis via de novo pathway; (S)-dihydroorotate from bicarbonate: step 2/3.</text>
</comment>
<feature type="domain" description="Aspartate/ornithine carbamoyltransferase Asp/Orn-binding" evidence="8">
    <location>
        <begin position="147"/>
        <end position="296"/>
    </location>
</feature>
<dbReference type="HOGENOM" id="CLU_043846_1_2_0"/>
<dbReference type="KEGG" id="ipo:Ilyop_2491"/>
<dbReference type="InterPro" id="IPR036901">
    <property type="entry name" value="Asp/Orn_carbamoylTrfase_sf"/>
</dbReference>
<dbReference type="PANTHER" id="PTHR45753:SF6">
    <property type="entry name" value="ASPARTATE CARBAMOYLTRANSFERASE"/>
    <property type="match status" value="1"/>
</dbReference>
<evidence type="ECO:0000259" key="9">
    <source>
        <dbReference type="Pfam" id="PF02729"/>
    </source>
</evidence>
<keyword evidence="11" id="KW-1185">Reference proteome</keyword>
<feature type="binding site" evidence="7">
    <location>
        <position position="127"/>
    </location>
    <ligand>
        <name>carbamoyl phosphate</name>
        <dbReference type="ChEBI" id="CHEBI:58228"/>
    </ligand>
</feature>
<dbReference type="EMBL" id="CP002282">
    <property type="protein sequence ID" value="ADO84250.1"/>
    <property type="molecule type" value="Genomic_DNA"/>
</dbReference>
<dbReference type="RefSeq" id="WP_013388909.1">
    <property type="nucleotide sequence ID" value="NC_014633.1"/>
</dbReference>
<name>E3HDR4_ILYPC</name>
<feature type="binding site" evidence="7">
    <location>
        <position position="262"/>
    </location>
    <ligand>
        <name>carbamoyl phosphate</name>
        <dbReference type="ChEBI" id="CHEBI:58228"/>
    </ligand>
</feature>
<evidence type="ECO:0000256" key="6">
    <source>
        <dbReference type="ARBA" id="ARBA00048859"/>
    </source>
</evidence>
<dbReference type="GO" id="GO:0004070">
    <property type="term" value="F:aspartate carbamoyltransferase activity"/>
    <property type="evidence" value="ECO:0007669"/>
    <property type="project" value="UniProtKB-UniRule"/>
</dbReference>
<keyword evidence="10" id="KW-0614">Plasmid</keyword>
<feature type="binding site" evidence="7">
    <location>
        <position position="50"/>
    </location>
    <ligand>
        <name>carbamoyl phosphate</name>
        <dbReference type="ChEBI" id="CHEBI:58228"/>
    </ligand>
</feature>
<dbReference type="Pfam" id="PF00185">
    <property type="entry name" value="OTCace"/>
    <property type="match status" value="1"/>
</dbReference>
<dbReference type="NCBIfam" id="TIGR00670">
    <property type="entry name" value="asp_carb_tr"/>
    <property type="match status" value="1"/>
</dbReference>
<dbReference type="InterPro" id="IPR006131">
    <property type="entry name" value="Asp_carbamoyltransf_Asp/Orn-bd"/>
</dbReference>
<dbReference type="NCBIfam" id="NF002032">
    <property type="entry name" value="PRK00856.1"/>
    <property type="match status" value="1"/>
</dbReference>
<evidence type="ECO:0000256" key="7">
    <source>
        <dbReference type="HAMAP-Rule" id="MF_00001"/>
    </source>
</evidence>
<keyword evidence="4 7" id="KW-0665">Pyrimidine biosynthesis</keyword>
<comment type="subunit">
    <text evidence="7">Heterododecamer (2C3:3R2) of six catalytic PyrB chains organized as two trimers (C3), and six regulatory PyrI chains organized as three dimers (R2).</text>
</comment>